<sequence length="112" mass="12994">MKYDIMSMSHRIAKRLPETSTYRERLSLALKIGHMRKRLITVIDINWLMSNHPQVDLSLVRTLNKSDRFVITGGYYLSVEHYVQPQTEEQINYGIGVMIKSEIKSGITPNLD</sequence>
<reference evidence="1" key="1">
    <citation type="journal article" date="2015" name="Nature">
        <title>Complex archaea that bridge the gap between prokaryotes and eukaryotes.</title>
        <authorList>
            <person name="Spang A."/>
            <person name="Saw J.H."/>
            <person name="Jorgensen S.L."/>
            <person name="Zaremba-Niedzwiedzka K."/>
            <person name="Martijn J."/>
            <person name="Lind A.E."/>
            <person name="van Eijk R."/>
            <person name="Schleper C."/>
            <person name="Guy L."/>
            <person name="Ettema T.J."/>
        </authorList>
    </citation>
    <scope>NUCLEOTIDE SEQUENCE</scope>
</reference>
<protein>
    <submittedName>
        <fullName evidence="1">Uncharacterized protein</fullName>
    </submittedName>
</protein>
<dbReference type="AlphaFoldDB" id="A0A0F9AC26"/>
<gene>
    <name evidence="1" type="ORF">LCGC14_2867740</name>
</gene>
<dbReference type="EMBL" id="LAZR01055588">
    <property type="protein sequence ID" value="KKK76034.1"/>
    <property type="molecule type" value="Genomic_DNA"/>
</dbReference>
<proteinExistence type="predicted"/>
<accession>A0A0F9AC26</accession>
<name>A0A0F9AC26_9ZZZZ</name>
<comment type="caution">
    <text evidence="1">The sequence shown here is derived from an EMBL/GenBank/DDBJ whole genome shotgun (WGS) entry which is preliminary data.</text>
</comment>
<organism evidence="1">
    <name type="scientific">marine sediment metagenome</name>
    <dbReference type="NCBI Taxonomy" id="412755"/>
    <lineage>
        <taxon>unclassified sequences</taxon>
        <taxon>metagenomes</taxon>
        <taxon>ecological metagenomes</taxon>
    </lineage>
</organism>
<evidence type="ECO:0000313" key="1">
    <source>
        <dbReference type="EMBL" id="KKK76034.1"/>
    </source>
</evidence>